<dbReference type="RefSeq" id="WP_139166238.1">
    <property type="nucleotide sequence ID" value="NZ_FNKL01000003.1"/>
</dbReference>
<protein>
    <recommendedName>
        <fullName evidence="4">DUF4374 domain-containing protein</fullName>
    </recommendedName>
</protein>
<proteinExistence type="predicted"/>
<evidence type="ECO:0000313" key="3">
    <source>
        <dbReference type="Proteomes" id="UP000199627"/>
    </source>
</evidence>
<dbReference type="STRING" id="311333.SAMN05421664_2181"/>
<evidence type="ECO:0008006" key="4">
    <source>
        <dbReference type="Google" id="ProtNLM"/>
    </source>
</evidence>
<dbReference type="AlphaFoldDB" id="A0A1H1CXG4"/>
<dbReference type="OrthoDB" id="948245at2"/>
<dbReference type="EMBL" id="FNKL01000003">
    <property type="protein sequence ID" value="SDQ68971.1"/>
    <property type="molecule type" value="Genomic_DNA"/>
</dbReference>
<keyword evidence="1" id="KW-0732">Signal</keyword>
<name>A0A1H1CXG4_9FLAO</name>
<evidence type="ECO:0000313" key="2">
    <source>
        <dbReference type="EMBL" id="SDQ68971.1"/>
    </source>
</evidence>
<organism evidence="2 3">
    <name type="scientific">Chryseobacterium soldanellicola</name>
    <dbReference type="NCBI Taxonomy" id="311333"/>
    <lineage>
        <taxon>Bacteria</taxon>
        <taxon>Pseudomonadati</taxon>
        <taxon>Bacteroidota</taxon>
        <taxon>Flavobacteriia</taxon>
        <taxon>Flavobacteriales</taxon>
        <taxon>Weeksellaceae</taxon>
        <taxon>Chryseobacterium group</taxon>
        <taxon>Chryseobacterium</taxon>
    </lineage>
</organism>
<keyword evidence="3" id="KW-1185">Reference proteome</keyword>
<gene>
    <name evidence="2" type="ORF">SAMN05421664_2181</name>
</gene>
<reference evidence="3" key="1">
    <citation type="submission" date="2016-10" db="EMBL/GenBank/DDBJ databases">
        <authorList>
            <person name="Varghese N."/>
            <person name="Submissions S."/>
        </authorList>
    </citation>
    <scope>NUCLEOTIDE SEQUENCE [LARGE SCALE GENOMIC DNA]</scope>
    <source>
        <strain evidence="3">DSM 17072</strain>
    </source>
</reference>
<feature type="signal peptide" evidence="1">
    <location>
        <begin position="1"/>
        <end position="21"/>
    </location>
</feature>
<evidence type="ECO:0000256" key="1">
    <source>
        <dbReference type="SAM" id="SignalP"/>
    </source>
</evidence>
<feature type="chain" id="PRO_5011569760" description="DUF4374 domain-containing protein" evidence="1">
    <location>
        <begin position="22"/>
        <end position="358"/>
    </location>
</feature>
<accession>A0A1H1CXG4</accession>
<sequence length="358" mass="40231">MKKLFLPFLALTLSFFNSCTSNDNLMDEDVAKTVAQSYDVYIAGKENNKACYWKNNVKTDLTGGDNITPLEIMAQNNNVYVTGSNGSTPTSFKPIHYFWKNGVKNEIKQYLSLPNTGLSDITGFTVNNGDIYFSGYVENPSPATPMDQYELCYWKNGTKTILYKSQYVPVSEGIAVNNSTSGTDVYVSARIADNNQNIDRGYFKNTTFNSLDQSSNVYNFAKNNNGLYILFQKNNKYYTKNVFTNVESLIGNYNLAVPFYGKITADKETGDLYTIYSNYGYNYYKNTATVVASFSSLHFIQDLFALNNNTYIIKYETDNAVYTGKVFINGVETQAITSTQNSSQNYTGTFNAVYVEAN</sequence>
<dbReference type="Proteomes" id="UP000199627">
    <property type="component" value="Unassembled WGS sequence"/>
</dbReference>